<name>A0ABR0DST1_9LAMI</name>
<dbReference type="InterPro" id="IPR001025">
    <property type="entry name" value="BAH_dom"/>
</dbReference>
<dbReference type="Pfam" id="PF05641">
    <property type="entry name" value="Agenet"/>
    <property type="match status" value="1"/>
</dbReference>
<keyword evidence="3" id="KW-0862">Zinc</keyword>
<dbReference type="PROSITE" id="PS51038">
    <property type="entry name" value="BAH"/>
    <property type="match status" value="1"/>
</dbReference>
<accession>A0ABR0DST1</accession>
<sequence>MVLAMQYAASEMTNGSYLVRHFKKVDGERLVIWIPEEEHIHCSCKEFESTGTLCRHALRVMLFKNYFQLPDKYFMNRWRQESSLLGYNGQSNTKDEWYQEFNSLTGTLFSEAVLTKERSDFVHRELTNEITRLITQVRDMPPADEIMDVTLSPANVFFSFADTLFWEAEVVKFYLQSLLRRAENLLNLSPSTVIQVSDQRIIEKQPSVEYLLSVMPRFSDCGGLSSGQGSRALVLDKSDIVWTAKLAFTKPTLLNTSHNPCIDFQKHSFVIIKNEPIDEYVGYVLALYEDEQGQKIAYVRCYFHWDEMEYWYPDMELCSREVVITAHKHEVRAECIDGLTTVLTPNLFEKGLKVLPERLASQTFVCYRQYHEKEVKSFCMTVLRSFSTQPMLLLICHLCKNTEVPCKVAGKNIEQVSQDKPPSQVLPNVVSENIELLCQDSGMCGCWFRCKILQTKSKTIKVQYYDILDVDGPEKLENGFHHTVANPDELGLRNAGQLTVRPWPNRDFTESTFEVRDAVGAWQDDGWWEGVVIGYHTTAATSSLHVYFPDADKFSTLERKNLRASEDWFENKWIKVKSKPDIFSLLASAANPQPEVPPQPSSSKGADALKFKKHMIISFNEASGSEQIACAAVAQVYRVVAPCATTIQLAHAMCRYRAIALKRGDKLSAL</sequence>
<dbReference type="InterPro" id="IPR007527">
    <property type="entry name" value="Znf_SWIM"/>
</dbReference>
<dbReference type="Gene3D" id="2.30.30.490">
    <property type="match status" value="1"/>
</dbReference>
<organism evidence="7 8">
    <name type="scientific">Penstemon davidsonii</name>
    <dbReference type="NCBI Taxonomy" id="160366"/>
    <lineage>
        <taxon>Eukaryota</taxon>
        <taxon>Viridiplantae</taxon>
        <taxon>Streptophyta</taxon>
        <taxon>Embryophyta</taxon>
        <taxon>Tracheophyta</taxon>
        <taxon>Spermatophyta</taxon>
        <taxon>Magnoliopsida</taxon>
        <taxon>eudicotyledons</taxon>
        <taxon>Gunneridae</taxon>
        <taxon>Pentapetalae</taxon>
        <taxon>asterids</taxon>
        <taxon>lamiids</taxon>
        <taxon>Lamiales</taxon>
        <taxon>Plantaginaceae</taxon>
        <taxon>Cheloneae</taxon>
        <taxon>Penstemon</taxon>
    </lineage>
</organism>
<dbReference type="InterPro" id="IPR008395">
    <property type="entry name" value="Agenet-like_dom"/>
</dbReference>
<feature type="domain" description="SWIM-type" evidence="5">
    <location>
        <begin position="30"/>
        <end position="65"/>
    </location>
</feature>
<keyword evidence="8" id="KW-1185">Reference proteome</keyword>
<evidence type="ECO:0000256" key="4">
    <source>
        <dbReference type="PROSITE-ProRule" id="PRU00325"/>
    </source>
</evidence>
<dbReference type="EMBL" id="JAYDYQ010001087">
    <property type="protein sequence ID" value="KAK4491893.1"/>
    <property type="molecule type" value="Genomic_DNA"/>
</dbReference>
<keyword evidence="2 4" id="KW-0863">Zinc-finger</keyword>
<evidence type="ECO:0000256" key="3">
    <source>
        <dbReference type="ARBA" id="ARBA00022833"/>
    </source>
</evidence>
<dbReference type="PROSITE" id="PS50966">
    <property type="entry name" value="ZF_SWIM"/>
    <property type="match status" value="1"/>
</dbReference>
<reference evidence="7 8" key="1">
    <citation type="journal article" date="2023" name="bioRxiv">
        <title>Genome report: Whole genome sequence and annotation of Penstemon davidsonii.</title>
        <authorList>
            <person name="Ostevik K.L."/>
            <person name="Alabady M."/>
            <person name="Zhang M."/>
            <person name="Rausher M.D."/>
        </authorList>
    </citation>
    <scope>NUCLEOTIDE SEQUENCE [LARGE SCALE GENOMIC DNA]</scope>
    <source>
        <strain evidence="7">DNT005</strain>
        <tissue evidence="7">Whole leaf</tissue>
    </source>
</reference>
<evidence type="ECO:0000256" key="1">
    <source>
        <dbReference type="ARBA" id="ARBA00022723"/>
    </source>
</evidence>
<evidence type="ECO:0000256" key="2">
    <source>
        <dbReference type="ARBA" id="ARBA00022771"/>
    </source>
</evidence>
<comment type="caution">
    <text evidence="7">The sequence shown here is derived from an EMBL/GenBank/DDBJ whole genome shotgun (WGS) entry which is preliminary data.</text>
</comment>
<evidence type="ECO:0008006" key="9">
    <source>
        <dbReference type="Google" id="ProtNLM"/>
    </source>
</evidence>
<feature type="domain" description="BAH" evidence="6">
    <location>
        <begin position="262"/>
        <end position="381"/>
    </location>
</feature>
<evidence type="ECO:0000313" key="7">
    <source>
        <dbReference type="EMBL" id="KAK4491893.1"/>
    </source>
</evidence>
<dbReference type="InterPro" id="IPR006564">
    <property type="entry name" value="Znf_PMZ"/>
</dbReference>
<proteinExistence type="predicted"/>
<protein>
    <recommendedName>
        <fullName evidence="9">SWIM-type domain-containing protein</fullName>
    </recommendedName>
</protein>
<dbReference type="PANTHER" id="PTHR31917:SF3">
    <property type="entry name" value="BROMO ADJACENT-LIKE DOMAIN PROTEIN"/>
    <property type="match status" value="1"/>
</dbReference>
<dbReference type="Proteomes" id="UP001291926">
    <property type="component" value="Unassembled WGS sequence"/>
</dbReference>
<dbReference type="SMART" id="SM00575">
    <property type="entry name" value="ZnF_PMZ"/>
    <property type="match status" value="1"/>
</dbReference>
<keyword evidence="1" id="KW-0479">Metal-binding</keyword>
<dbReference type="InterPro" id="IPR043151">
    <property type="entry name" value="BAH_sf"/>
</dbReference>
<evidence type="ECO:0000259" key="5">
    <source>
        <dbReference type="PROSITE" id="PS50966"/>
    </source>
</evidence>
<evidence type="ECO:0000259" key="6">
    <source>
        <dbReference type="PROSITE" id="PS51038"/>
    </source>
</evidence>
<dbReference type="PANTHER" id="PTHR31917">
    <property type="entry name" value="AGENET DOMAIN-CONTAINING PROTEIN-RELATED"/>
    <property type="match status" value="1"/>
</dbReference>
<gene>
    <name evidence="7" type="ORF">RD792_002674</name>
</gene>
<evidence type="ECO:0000313" key="8">
    <source>
        <dbReference type="Proteomes" id="UP001291926"/>
    </source>
</evidence>
<dbReference type="Pfam" id="PF04434">
    <property type="entry name" value="SWIM"/>
    <property type="match status" value="1"/>
</dbReference>